<proteinExistence type="predicted"/>
<name>A0A8H7E5D0_9EURO</name>
<reference evidence="1" key="1">
    <citation type="submission" date="2020-02" db="EMBL/GenBank/DDBJ databases">
        <authorList>
            <person name="Palmer J.M."/>
        </authorList>
    </citation>
    <scope>NUCLEOTIDE SEQUENCE</scope>
    <source>
        <strain evidence="1">EPUS1.4</strain>
        <tissue evidence="1">Thallus</tissue>
    </source>
</reference>
<dbReference type="AlphaFoldDB" id="A0A8H7E5D0"/>
<organism evidence="1 2">
    <name type="scientific">Endocarpon pusillum</name>
    <dbReference type="NCBI Taxonomy" id="364733"/>
    <lineage>
        <taxon>Eukaryota</taxon>
        <taxon>Fungi</taxon>
        <taxon>Dikarya</taxon>
        <taxon>Ascomycota</taxon>
        <taxon>Pezizomycotina</taxon>
        <taxon>Eurotiomycetes</taxon>
        <taxon>Chaetothyriomycetidae</taxon>
        <taxon>Verrucariales</taxon>
        <taxon>Verrucariaceae</taxon>
        <taxon>Endocarpon</taxon>
    </lineage>
</organism>
<dbReference type="EMBL" id="JAACFV010000070">
    <property type="protein sequence ID" value="KAF7507356.1"/>
    <property type="molecule type" value="Genomic_DNA"/>
</dbReference>
<gene>
    <name evidence="1" type="ORF">GJ744_010673</name>
</gene>
<sequence length="72" mass="7470">MKLILTGSSLLATQFSAYLPGLHVLPAAEVLPAAKQCAKDIAEKSGPVVALAQQAILIGTCLPSQDRLNANK</sequence>
<accession>A0A8H7E5D0</accession>
<evidence type="ECO:0000313" key="2">
    <source>
        <dbReference type="Proteomes" id="UP000606974"/>
    </source>
</evidence>
<protein>
    <submittedName>
        <fullName evidence="1">Uncharacterized protein</fullName>
    </submittedName>
</protein>
<keyword evidence="2" id="KW-1185">Reference proteome</keyword>
<dbReference type="Proteomes" id="UP000606974">
    <property type="component" value="Unassembled WGS sequence"/>
</dbReference>
<evidence type="ECO:0000313" key="1">
    <source>
        <dbReference type="EMBL" id="KAF7507356.1"/>
    </source>
</evidence>
<comment type="caution">
    <text evidence="1">The sequence shown here is derived from an EMBL/GenBank/DDBJ whole genome shotgun (WGS) entry which is preliminary data.</text>
</comment>